<evidence type="ECO:0000259" key="1">
    <source>
        <dbReference type="Pfam" id="PF00535"/>
    </source>
</evidence>
<dbReference type="InterPro" id="IPR054028">
    <property type="entry name" value="TarS/TarP_linker"/>
</dbReference>
<dbReference type="Proteomes" id="UP001500034">
    <property type="component" value="Unassembled WGS sequence"/>
</dbReference>
<accession>A0ABP7RN62</accession>
<evidence type="ECO:0000313" key="3">
    <source>
        <dbReference type="EMBL" id="GAA3999885.1"/>
    </source>
</evidence>
<feature type="domain" description="TarS/TarP linker" evidence="2">
    <location>
        <begin position="230"/>
        <end position="319"/>
    </location>
</feature>
<organism evidence="3 4">
    <name type="scientific">Streptomyces marokkonensis</name>
    <dbReference type="NCBI Taxonomy" id="324855"/>
    <lineage>
        <taxon>Bacteria</taxon>
        <taxon>Bacillati</taxon>
        <taxon>Actinomycetota</taxon>
        <taxon>Actinomycetes</taxon>
        <taxon>Kitasatosporales</taxon>
        <taxon>Streptomycetaceae</taxon>
        <taxon>Streptomyces</taxon>
    </lineage>
</organism>
<evidence type="ECO:0000259" key="2">
    <source>
        <dbReference type="Pfam" id="PF22181"/>
    </source>
</evidence>
<evidence type="ECO:0000313" key="4">
    <source>
        <dbReference type="Proteomes" id="UP001500034"/>
    </source>
</evidence>
<dbReference type="PANTHER" id="PTHR43685">
    <property type="entry name" value="GLYCOSYLTRANSFERASE"/>
    <property type="match status" value="1"/>
</dbReference>
<dbReference type="PANTHER" id="PTHR43685:SF11">
    <property type="entry name" value="GLYCOSYLTRANSFERASE TAGX-RELATED"/>
    <property type="match status" value="1"/>
</dbReference>
<dbReference type="CDD" id="cd00761">
    <property type="entry name" value="Glyco_tranf_GTA_type"/>
    <property type="match status" value="1"/>
</dbReference>
<dbReference type="Pfam" id="PF22181">
    <property type="entry name" value="TarS_linker"/>
    <property type="match status" value="1"/>
</dbReference>
<name>A0ABP7RN62_9ACTN</name>
<protein>
    <submittedName>
        <fullName evidence="3">Glycosyltransferase family 2 protein</fullName>
    </submittedName>
</protein>
<sequence>MSQPRVSVIVPAYNAMPELTDCITSAMEQTIGLDQLEIIAVNDGSTDGTGAELDRLAATCPSLRVIHQENSGTAAIPRNVALDVARGDFVFFLDSDDYLGPDALRRMVAMADENSTDIVLGKMVSVGGRAVPTAVFKQSQPRTDIFSSAAYRTLGCWKLFRRSLLERLHLRFPPFRNTEDKPFTAAAYLNADGISVVADYDCYYHRDRANGNNLTLTAQNLSHRMRGTRMCFETVARHLEPGPRRDQIMRRHVEWELCGPLWWLLLRESEEDIREHIYPEVRDWVENWVTDPVIEKLEPRDRLLLHLLRADRFDDVMTVIRNAKGDAEYGHVIDGGRIYWDHPLFRDTAVGVPDSAFDVTGRLPVCHRIESACWQEEGVLRLTGHAYIENVDTLVPATELVLRCYDMGHPEVRIPTRVHTVAGLPDGERYVNAGFTADIDLTAAALGRGRWNLFLDVRAQGVSRTVRLKSPETERVPSHAIVTAGSGKPVVITPYVTKWGNLSLNVGQDVPRHATPCRVTRLSWHRTRKSTLVVTGTLAGEGAKEIGALRLRAENGEGERRETPVSLERSDGAFTAELPVEGLRAGRWTVTLTQSGSVASVPYLIGLGRTHWFRLARPYSAHPVKEASETTLVVEIRAVDVWPAVRRRLRRAVPRARG</sequence>
<gene>
    <name evidence="3" type="ORF">GCM10022384_53630</name>
</gene>
<dbReference type="InterPro" id="IPR001173">
    <property type="entry name" value="Glyco_trans_2-like"/>
</dbReference>
<dbReference type="EMBL" id="BAABCQ010000135">
    <property type="protein sequence ID" value="GAA3999885.1"/>
    <property type="molecule type" value="Genomic_DNA"/>
</dbReference>
<feature type="domain" description="Glycosyltransferase 2-like" evidence="1">
    <location>
        <begin position="7"/>
        <end position="135"/>
    </location>
</feature>
<dbReference type="InterPro" id="IPR029044">
    <property type="entry name" value="Nucleotide-diphossugar_trans"/>
</dbReference>
<dbReference type="Pfam" id="PF00535">
    <property type="entry name" value="Glycos_transf_2"/>
    <property type="match status" value="1"/>
</dbReference>
<keyword evidence="4" id="KW-1185">Reference proteome</keyword>
<proteinExistence type="predicted"/>
<dbReference type="InterPro" id="IPR050834">
    <property type="entry name" value="Glycosyltransf_2"/>
</dbReference>
<dbReference type="RefSeq" id="WP_345595925.1">
    <property type="nucleotide sequence ID" value="NZ_BAABCQ010000135.1"/>
</dbReference>
<dbReference type="SUPFAM" id="SSF53448">
    <property type="entry name" value="Nucleotide-diphospho-sugar transferases"/>
    <property type="match status" value="1"/>
</dbReference>
<reference evidence="4" key="1">
    <citation type="journal article" date="2019" name="Int. J. Syst. Evol. Microbiol.">
        <title>The Global Catalogue of Microorganisms (GCM) 10K type strain sequencing project: providing services to taxonomists for standard genome sequencing and annotation.</title>
        <authorList>
            <consortium name="The Broad Institute Genomics Platform"/>
            <consortium name="The Broad Institute Genome Sequencing Center for Infectious Disease"/>
            <person name="Wu L."/>
            <person name="Ma J."/>
        </authorList>
    </citation>
    <scope>NUCLEOTIDE SEQUENCE [LARGE SCALE GENOMIC DNA]</scope>
    <source>
        <strain evidence="4">JCM 17027</strain>
    </source>
</reference>
<dbReference type="Gene3D" id="3.90.550.10">
    <property type="entry name" value="Spore Coat Polysaccharide Biosynthesis Protein SpsA, Chain A"/>
    <property type="match status" value="1"/>
</dbReference>
<comment type="caution">
    <text evidence="3">The sequence shown here is derived from an EMBL/GenBank/DDBJ whole genome shotgun (WGS) entry which is preliminary data.</text>
</comment>